<dbReference type="RefSeq" id="WP_139632325.1">
    <property type="nucleotide sequence ID" value="NZ_VDLX02000007.1"/>
</dbReference>
<evidence type="ECO:0000256" key="1">
    <source>
        <dbReference type="ARBA" id="ARBA00009986"/>
    </source>
</evidence>
<feature type="active site" evidence="3">
    <location>
        <position position="247"/>
    </location>
</feature>
<dbReference type="SUPFAM" id="SSF53720">
    <property type="entry name" value="ALDH-like"/>
    <property type="match status" value="1"/>
</dbReference>
<evidence type="ECO:0000256" key="3">
    <source>
        <dbReference type="PROSITE-ProRule" id="PRU10007"/>
    </source>
</evidence>
<dbReference type="InterPro" id="IPR015590">
    <property type="entry name" value="Aldehyde_DH_dom"/>
</dbReference>
<evidence type="ECO:0000259" key="5">
    <source>
        <dbReference type="Pfam" id="PF00171"/>
    </source>
</evidence>
<dbReference type="Pfam" id="PF00171">
    <property type="entry name" value="Aldedh"/>
    <property type="match status" value="1"/>
</dbReference>
<dbReference type="InterPro" id="IPR016160">
    <property type="entry name" value="Ald_DH_CS_CYS"/>
</dbReference>
<comment type="caution">
    <text evidence="6">The sequence shown here is derived from an EMBL/GenBank/DDBJ whole genome shotgun (WGS) entry which is preliminary data.</text>
</comment>
<dbReference type="Proteomes" id="UP000312512">
    <property type="component" value="Unassembled WGS sequence"/>
</dbReference>
<organism evidence="6 7">
    <name type="scientific">Nonomuraea phyllanthi</name>
    <dbReference type="NCBI Taxonomy" id="2219224"/>
    <lineage>
        <taxon>Bacteria</taxon>
        <taxon>Bacillati</taxon>
        <taxon>Actinomycetota</taxon>
        <taxon>Actinomycetes</taxon>
        <taxon>Streptosporangiales</taxon>
        <taxon>Streptosporangiaceae</taxon>
        <taxon>Nonomuraea</taxon>
    </lineage>
</organism>
<dbReference type="GO" id="GO:0016620">
    <property type="term" value="F:oxidoreductase activity, acting on the aldehyde or oxo group of donors, NAD or NADP as acceptor"/>
    <property type="evidence" value="ECO:0007669"/>
    <property type="project" value="InterPro"/>
</dbReference>
<dbReference type="FunFam" id="3.40.605.10:FF:000007">
    <property type="entry name" value="NAD/NADP-dependent betaine aldehyde dehydrogenase"/>
    <property type="match status" value="1"/>
</dbReference>
<dbReference type="PROSITE" id="PS00687">
    <property type="entry name" value="ALDEHYDE_DEHYDR_GLU"/>
    <property type="match status" value="1"/>
</dbReference>
<sequence>MTTTVQNLIGGRWTGDPVTVRRNPARPGEEVALSPSATPADVDAALTAAQEAQPAWAALPAPARGAILLDAADLLRARHADVAADLVREEGKTLAEAKGEVRRAIDVLRFFGSLAWKSSGEVLPSGLPATTIFTRHEPVGVAALITPWNFPIAIPAWKAAPALVSGNAVVLKPAELTPLSATHLASALAEAGLPAGVLNVVHGSGAVAGDALARDRRVAALSFTGSTAVGLGLHRTLSERRARVQLEMGGKNAYLVVDDADVAAAARIVAAGAFGLTGQACTATSRVYCTPGVLPAFVEALAKESEAFVPGDGLREGTTMGPVLSEQQLDTDVTAIRQARADGATVVAGGADPDGQLLGPTVLADVAHESGVAKEEIFGPVVAVIGVDSYEEGLARVNDSPYGLTAGVCTTNLATAHHFAAHAQVGVVKVNRPTTGLDLNVPFGGVKDSSSNTFREQGTAALDFYTWSKTVYLGH</sequence>
<gene>
    <name evidence="6" type="ORF">FH608_021490</name>
</gene>
<dbReference type="PROSITE" id="PS00070">
    <property type="entry name" value="ALDEHYDE_DEHYDR_CYS"/>
    <property type="match status" value="1"/>
</dbReference>
<dbReference type="EMBL" id="VDLX02000007">
    <property type="protein sequence ID" value="KAB8193773.1"/>
    <property type="molecule type" value="Genomic_DNA"/>
</dbReference>
<reference evidence="6 7" key="1">
    <citation type="submission" date="2019-10" db="EMBL/GenBank/DDBJ databases">
        <title>Nonomuraea sp. nov., isolated from Phyllanthus amarus.</title>
        <authorList>
            <person name="Klykleung N."/>
            <person name="Tanasupawat S."/>
        </authorList>
    </citation>
    <scope>NUCLEOTIDE SEQUENCE [LARGE SCALE GENOMIC DNA]</scope>
    <source>
        <strain evidence="6 7">PA1-10</strain>
    </source>
</reference>
<dbReference type="InterPro" id="IPR016161">
    <property type="entry name" value="Ald_DH/histidinol_DH"/>
</dbReference>
<feature type="domain" description="Aldehyde dehydrogenase" evidence="5">
    <location>
        <begin position="22"/>
        <end position="471"/>
    </location>
</feature>
<evidence type="ECO:0000256" key="2">
    <source>
        <dbReference type="ARBA" id="ARBA00023002"/>
    </source>
</evidence>
<dbReference type="PANTHER" id="PTHR11699">
    <property type="entry name" value="ALDEHYDE DEHYDROGENASE-RELATED"/>
    <property type="match status" value="1"/>
</dbReference>
<dbReference type="InterPro" id="IPR016163">
    <property type="entry name" value="Ald_DH_C"/>
</dbReference>
<evidence type="ECO:0000313" key="7">
    <source>
        <dbReference type="Proteomes" id="UP000312512"/>
    </source>
</evidence>
<name>A0A5C4WF99_9ACTN</name>
<comment type="similarity">
    <text evidence="1 4">Belongs to the aldehyde dehydrogenase family.</text>
</comment>
<evidence type="ECO:0000313" key="6">
    <source>
        <dbReference type="EMBL" id="KAB8193773.1"/>
    </source>
</evidence>
<evidence type="ECO:0000256" key="4">
    <source>
        <dbReference type="RuleBase" id="RU003345"/>
    </source>
</evidence>
<dbReference type="AlphaFoldDB" id="A0A5C4WF99"/>
<dbReference type="InterPro" id="IPR029510">
    <property type="entry name" value="Ald_DH_CS_GLU"/>
</dbReference>
<keyword evidence="2 4" id="KW-0560">Oxidoreductase</keyword>
<dbReference type="Gene3D" id="3.40.605.10">
    <property type="entry name" value="Aldehyde Dehydrogenase, Chain A, domain 1"/>
    <property type="match status" value="1"/>
</dbReference>
<proteinExistence type="inferred from homology"/>
<dbReference type="OrthoDB" id="6882680at2"/>
<dbReference type="Gene3D" id="3.40.309.10">
    <property type="entry name" value="Aldehyde Dehydrogenase, Chain A, domain 2"/>
    <property type="match status" value="1"/>
</dbReference>
<protein>
    <submittedName>
        <fullName evidence="6">Aldehyde dehydrogenase family protein</fullName>
    </submittedName>
</protein>
<dbReference type="InterPro" id="IPR016162">
    <property type="entry name" value="Ald_DH_N"/>
</dbReference>
<keyword evidence="7" id="KW-1185">Reference proteome</keyword>
<accession>A0A5C4WF99</accession>